<evidence type="ECO:0000313" key="2">
    <source>
        <dbReference type="EMBL" id="EDY20495.1"/>
    </source>
</evidence>
<evidence type="ECO:0000256" key="1">
    <source>
        <dbReference type="SAM" id="Phobius"/>
    </source>
</evidence>
<reference evidence="2 3" key="1">
    <citation type="journal article" date="2011" name="J. Bacteriol.">
        <title>Genome sequence of Chthoniobacter flavus Ellin428, an aerobic heterotrophic soil bacterium.</title>
        <authorList>
            <person name="Kant R."/>
            <person name="van Passel M.W."/>
            <person name="Palva A."/>
            <person name="Lucas S."/>
            <person name="Lapidus A."/>
            <person name="Glavina Del Rio T."/>
            <person name="Dalin E."/>
            <person name="Tice H."/>
            <person name="Bruce D."/>
            <person name="Goodwin L."/>
            <person name="Pitluck S."/>
            <person name="Larimer F.W."/>
            <person name="Land M.L."/>
            <person name="Hauser L."/>
            <person name="Sangwan P."/>
            <person name="de Vos W.M."/>
            <person name="Janssen P.H."/>
            <person name="Smidt H."/>
        </authorList>
    </citation>
    <scope>NUCLEOTIDE SEQUENCE [LARGE SCALE GENOMIC DNA]</scope>
    <source>
        <strain evidence="2 3">Ellin428</strain>
    </source>
</reference>
<protein>
    <submittedName>
        <fullName evidence="2">Uncharacterized protein</fullName>
    </submittedName>
</protein>
<comment type="caution">
    <text evidence="2">The sequence shown here is derived from an EMBL/GenBank/DDBJ whole genome shotgun (WGS) entry which is preliminary data.</text>
</comment>
<organism evidence="2 3">
    <name type="scientific">Chthoniobacter flavus Ellin428</name>
    <dbReference type="NCBI Taxonomy" id="497964"/>
    <lineage>
        <taxon>Bacteria</taxon>
        <taxon>Pseudomonadati</taxon>
        <taxon>Verrucomicrobiota</taxon>
        <taxon>Spartobacteria</taxon>
        <taxon>Chthoniobacterales</taxon>
        <taxon>Chthoniobacteraceae</taxon>
        <taxon>Chthoniobacter</taxon>
    </lineage>
</organism>
<evidence type="ECO:0000313" key="3">
    <source>
        <dbReference type="Proteomes" id="UP000005824"/>
    </source>
</evidence>
<dbReference type="AlphaFoldDB" id="B4CYF4"/>
<name>B4CYF4_9BACT</name>
<keyword evidence="1" id="KW-0472">Membrane</keyword>
<accession>B4CYF4</accession>
<dbReference type="Proteomes" id="UP000005824">
    <property type="component" value="Unassembled WGS sequence"/>
</dbReference>
<sequence>MVANVDPLQHIYAEGFGYRSAVDGPPKLIILIGMWLLFGPLAVGAVSMIIAGGRELLSTIPWIAMFLCSIAVLYRVTRNYIVKSRLAGKSGG</sequence>
<feature type="transmembrane region" description="Helical" evidence="1">
    <location>
        <begin position="56"/>
        <end position="76"/>
    </location>
</feature>
<keyword evidence="3" id="KW-1185">Reference proteome</keyword>
<keyword evidence="1" id="KW-0812">Transmembrane</keyword>
<keyword evidence="1" id="KW-1133">Transmembrane helix</keyword>
<gene>
    <name evidence="2" type="ORF">CfE428DRAFT_1692</name>
</gene>
<dbReference type="EMBL" id="ABVL01000004">
    <property type="protein sequence ID" value="EDY20495.1"/>
    <property type="molecule type" value="Genomic_DNA"/>
</dbReference>
<proteinExistence type="predicted"/>
<dbReference type="InParanoid" id="B4CYF4"/>
<feature type="transmembrane region" description="Helical" evidence="1">
    <location>
        <begin position="28"/>
        <end position="50"/>
    </location>
</feature>